<proteinExistence type="inferred from homology"/>
<dbReference type="FunFam" id="3.40.30.10:FF:000268">
    <property type="entry name" value="Thioredoxin domain-containing protein 17"/>
    <property type="match status" value="1"/>
</dbReference>
<dbReference type="InterPro" id="IPR036249">
    <property type="entry name" value="Thioredoxin-like_sf"/>
</dbReference>
<accession>K3X081</accession>
<sequence>MAPSGVNPMRFMQLALATTTVFSVVYMWQFVAMSVQDPADASGLVVAVKSRLLGQTRYVVQGFEAGHKFVSDYDVQSQGPLYILFMSDADANGTYWCPDCAKAHKPVYDAFSRAPRGSNIVEIRVGPVEYWADDMNEFRQNQLFYIDYIPTLMRYNGGGNSSTMLSERYCLDEELLDFVFRVRNPSGEKPKNNQIVTFKDPESVVDYVDKFDNSYPLFISFVSGFHSFNGRLWCPYCDRADVAVMHYYNTTAPENAVLIRAVVAETYKKWKKKKNPFKRAEFREKIVHIRGVPYLGRITKDAATNKVHVQEFLPDFDAKEQLQLFYKQ</sequence>
<dbReference type="Gene3D" id="3.40.30.10">
    <property type="entry name" value="Glutaredoxin"/>
    <property type="match status" value="2"/>
</dbReference>
<dbReference type="Proteomes" id="UP000019132">
    <property type="component" value="Unassembled WGS sequence"/>
</dbReference>
<organism evidence="3 4">
    <name type="scientific">Globisporangium ultimum (strain ATCC 200006 / CBS 805.95 / DAOM BR144)</name>
    <name type="common">Pythium ultimum</name>
    <dbReference type="NCBI Taxonomy" id="431595"/>
    <lineage>
        <taxon>Eukaryota</taxon>
        <taxon>Sar</taxon>
        <taxon>Stramenopiles</taxon>
        <taxon>Oomycota</taxon>
        <taxon>Peronosporomycetes</taxon>
        <taxon>Pythiales</taxon>
        <taxon>Pythiaceae</taxon>
        <taxon>Globisporangium</taxon>
    </lineage>
</organism>
<reference evidence="3" key="3">
    <citation type="submission" date="2015-02" db="UniProtKB">
        <authorList>
            <consortium name="EnsemblProtists"/>
        </authorList>
    </citation>
    <scope>IDENTIFICATION</scope>
    <source>
        <strain evidence="3">DAOM BR144</strain>
    </source>
</reference>
<dbReference type="VEuPathDB" id="FungiDB:PYU1_G010607"/>
<dbReference type="eggNOG" id="KOG3425">
    <property type="taxonomic scope" value="Eukaryota"/>
</dbReference>
<reference evidence="4" key="1">
    <citation type="journal article" date="2010" name="Genome Biol.">
        <title>Genome sequence of the necrotrophic plant pathogen Pythium ultimum reveals original pathogenicity mechanisms and effector repertoire.</title>
        <authorList>
            <person name="Levesque C.A."/>
            <person name="Brouwer H."/>
            <person name="Cano L."/>
            <person name="Hamilton J.P."/>
            <person name="Holt C."/>
            <person name="Huitema E."/>
            <person name="Raffaele S."/>
            <person name="Robideau G.P."/>
            <person name="Thines M."/>
            <person name="Win J."/>
            <person name="Zerillo M.M."/>
            <person name="Beakes G.W."/>
            <person name="Boore J.L."/>
            <person name="Busam D."/>
            <person name="Dumas B."/>
            <person name="Ferriera S."/>
            <person name="Fuerstenberg S.I."/>
            <person name="Gachon C.M."/>
            <person name="Gaulin E."/>
            <person name="Govers F."/>
            <person name="Grenville-Briggs L."/>
            <person name="Horner N."/>
            <person name="Hostetler J."/>
            <person name="Jiang R.H."/>
            <person name="Johnson J."/>
            <person name="Krajaejun T."/>
            <person name="Lin H."/>
            <person name="Meijer H.J."/>
            <person name="Moore B."/>
            <person name="Morris P."/>
            <person name="Phuntmart V."/>
            <person name="Puiu D."/>
            <person name="Shetty J."/>
            <person name="Stajich J.E."/>
            <person name="Tripathy S."/>
            <person name="Wawra S."/>
            <person name="van West P."/>
            <person name="Whitty B.R."/>
            <person name="Coutinho P.M."/>
            <person name="Henrissat B."/>
            <person name="Martin F."/>
            <person name="Thomas P.D."/>
            <person name="Tyler B.M."/>
            <person name="De Vries R.P."/>
            <person name="Kamoun S."/>
            <person name="Yandell M."/>
            <person name="Tisserat N."/>
            <person name="Buell C.R."/>
        </authorList>
    </citation>
    <scope>NUCLEOTIDE SEQUENCE</scope>
    <source>
        <strain evidence="4">DAOM:BR144</strain>
    </source>
</reference>
<evidence type="ECO:0000313" key="3">
    <source>
        <dbReference type="EnsemblProtists" id="PYU1_T010630"/>
    </source>
</evidence>
<evidence type="ECO:0000256" key="1">
    <source>
        <dbReference type="ARBA" id="ARBA00008987"/>
    </source>
</evidence>
<feature type="domain" description="Thioredoxin" evidence="2">
    <location>
        <begin position="60"/>
        <end position="180"/>
    </location>
</feature>
<dbReference type="PANTHER" id="PTHR12452">
    <property type="entry name" value="42-9-9 PROTEIN-RELATED"/>
    <property type="match status" value="1"/>
</dbReference>
<dbReference type="HOGENOM" id="CLU_779612_0_0_1"/>
<dbReference type="GO" id="GO:0047134">
    <property type="term" value="F:protein-disulfide reductase [NAD(P)H] activity"/>
    <property type="evidence" value="ECO:0007669"/>
    <property type="project" value="InterPro"/>
</dbReference>
<dbReference type="AlphaFoldDB" id="K3X081"/>
<reference evidence="4" key="2">
    <citation type="submission" date="2010-04" db="EMBL/GenBank/DDBJ databases">
        <authorList>
            <person name="Buell R."/>
            <person name="Hamilton J."/>
            <person name="Hostetler J."/>
        </authorList>
    </citation>
    <scope>NUCLEOTIDE SEQUENCE [LARGE SCALE GENOMIC DNA]</scope>
    <source>
        <strain evidence="4">DAOM:BR144</strain>
    </source>
</reference>
<dbReference type="EnsemblProtists" id="PYU1_T010630">
    <property type="protein sequence ID" value="PYU1_T010630"/>
    <property type="gene ID" value="PYU1_G010607"/>
</dbReference>
<feature type="domain" description="Thioredoxin" evidence="2">
    <location>
        <begin position="213"/>
        <end position="300"/>
    </location>
</feature>
<dbReference type="InterPro" id="IPR045108">
    <property type="entry name" value="TXNDC17-like"/>
</dbReference>
<dbReference type="Pfam" id="PF06110">
    <property type="entry name" value="TXD17-like_Trx"/>
    <property type="match status" value="2"/>
</dbReference>
<dbReference type="InParanoid" id="K3X081"/>
<comment type="similarity">
    <text evidence="1">Belongs to the thioredoxin family.</text>
</comment>
<evidence type="ECO:0000259" key="2">
    <source>
        <dbReference type="Pfam" id="PF06110"/>
    </source>
</evidence>
<evidence type="ECO:0000313" key="4">
    <source>
        <dbReference type="Proteomes" id="UP000019132"/>
    </source>
</evidence>
<dbReference type="InterPro" id="IPR010357">
    <property type="entry name" value="TXNDC17_dom"/>
</dbReference>
<keyword evidence="4" id="KW-1185">Reference proteome</keyword>
<dbReference type="SUPFAM" id="SSF52833">
    <property type="entry name" value="Thioredoxin-like"/>
    <property type="match status" value="1"/>
</dbReference>
<dbReference type="GO" id="GO:0005829">
    <property type="term" value="C:cytosol"/>
    <property type="evidence" value="ECO:0007669"/>
    <property type="project" value="TreeGrafter"/>
</dbReference>
<dbReference type="EMBL" id="GL376596">
    <property type="status" value="NOT_ANNOTATED_CDS"/>
    <property type="molecule type" value="Genomic_DNA"/>
</dbReference>
<dbReference type="PANTHER" id="PTHR12452:SF0">
    <property type="entry name" value="THIOREDOXIN DOMAIN-CONTAINING PROTEIN 17"/>
    <property type="match status" value="1"/>
</dbReference>
<dbReference type="OMA" id="FFVSGYH"/>
<protein>
    <recommendedName>
        <fullName evidence="2">Thioredoxin domain-containing protein</fullName>
    </recommendedName>
</protein>
<name>K3X081_GLOUD</name>